<keyword evidence="3" id="KW-0574">Periplasm</keyword>
<name>A0A3D8Q1A1_9BACI</name>
<evidence type="ECO:0000259" key="6">
    <source>
        <dbReference type="Pfam" id="PF16889"/>
    </source>
</evidence>
<dbReference type="GO" id="GO:0042597">
    <property type="term" value="C:periplasmic space"/>
    <property type="evidence" value="ECO:0007669"/>
    <property type="project" value="UniProtKB-SubCell"/>
</dbReference>
<dbReference type="Pfam" id="PF16889">
    <property type="entry name" value="Hepar_II_III_N"/>
    <property type="match status" value="1"/>
</dbReference>
<dbReference type="EMBL" id="PIOC01000001">
    <property type="protein sequence ID" value="RDW22216.1"/>
    <property type="molecule type" value="Genomic_DNA"/>
</dbReference>
<comment type="subcellular location">
    <subcellularLocation>
        <location evidence="1">Periplasm</location>
    </subcellularLocation>
</comment>
<dbReference type="InterPro" id="IPR008929">
    <property type="entry name" value="Chondroitin_lyas"/>
</dbReference>
<gene>
    <name evidence="7" type="ORF">CWR48_00480</name>
</gene>
<reference evidence="8" key="1">
    <citation type="submission" date="2017-11" db="EMBL/GenBank/DDBJ databases">
        <authorList>
            <person name="Zhu W."/>
        </authorList>
    </citation>
    <scope>NUCLEOTIDE SEQUENCE [LARGE SCALE GENOMIC DNA]</scope>
    <source>
        <strain evidence="8">CAU 1183</strain>
    </source>
</reference>
<keyword evidence="8" id="KW-1185">Reference proteome</keyword>
<feature type="domain" description="Heparinase II/III-like C-terminal" evidence="5">
    <location>
        <begin position="342"/>
        <end position="556"/>
    </location>
</feature>
<dbReference type="InterPro" id="IPR031680">
    <property type="entry name" value="Hepar_II_III_N"/>
</dbReference>
<keyword evidence="2" id="KW-0732">Signal</keyword>
<evidence type="ECO:0000313" key="7">
    <source>
        <dbReference type="EMBL" id="RDW22216.1"/>
    </source>
</evidence>
<comment type="caution">
    <text evidence="7">The sequence shown here is derived from an EMBL/GenBank/DDBJ whole genome shotgun (WGS) entry which is preliminary data.</text>
</comment>
<dbReference type="Gene3D" id="1.50.10.100">
    <property type="entry name" value="Chondroitin AC/alginate lyase"/>
    <property type="match status" value="1"/>
</dbReference>
<keyword evidence="4" id="KW-0456">Lyase</keyword>
<sequence>MKGSFILREIITSFINEKKTQKRDRIFMKEILSKISDLEEKLAPFYNDPFDVEGLFKRIDPKNLIKPTIAHEDSIEWAEGILNNDFFLISSLEVISFGSKIDWNYKHHVSANTYQLYMQCLNVISHLCDAFVLTEDKKYLYKAYSILLEWIQYIKTDEERNKFKWVDHTVANRVMNIIYFYNIAKDQLEINEKLIAKLLIEHGEFLEDDKNYVQNNHGIMVDRSILLLSIFMGNYSRAKQWFQKGKLRITNAVYRDFSSKGVHLENSPSYHLMTRKIFNEVERFLRKNKLTLGNEINQKLSQTNEYLEYMVKPNRDLPLLGDTQKGSYTWGKKLFTSFSDSHAGITIMQTEGDTEANSTWISFISGYGRKTHKHRDDLSISLYYNGKDILTDSGRYNYDSKDKLRKYFLSPQAHSTIYIPDKDYEITDPFENRNKIRTVNFVSNDVYDYVKGINNAYPGLKISRAVVYFKPNIVIIHDKISSEEATQFHQIFNFAPDVEVGEVNKDKLLASSENDKVVFKQLLEVDDVKMYSGDRETPRAIISEKFGEITNNTQAAFVKYGDEVEFVTVIALGDGNEKLKNIAFDTENSVLLINILGDEYKLII</sequence>
<dbReference type="GO" id="GO:0016829">
    <property type="term" value="F:lyase activity"/>
    <property type="evidence" value="ECO:0007669"/>
    <property type="project" value="UniProtKB-KW"/>
</dbReference>
<evidence type="ECO:0000256" key="3">
    <source>
        <dbReference type="ARBA" id="ARBA00022764"/>
    </source>
</evidence>
<dbReference type="PANTHER" id="PTHR39210">
    <property type="entry name" value="HEPARIN-SULFATE LYASE"/>
    <property type="match status" value="1"/>
</dbReference>
<dbReference type="PANTHER" id="PTHR39210:SF1">
    <property type="entry name" value="HEPARIN-SULFATE LYASE"/>
    <property type="match status" value="1"/>
</dbReference>
<organism evidence="7 8">
    <name type="scientific">Oceanobacillus arenosus</name>
    <dbReference type="NCBI Taxonomy" id="1229153"/>
    <lineage>
        <taxon>Bacteria</taxon>
        <taxon>Bacillati</taxon>
        <taxon>Bacillota</taxon>
        <taxon>Bacilli</taxon>
        <taxon>Bacillales</taxon>
        <taxon>Bacillaceae</taxon>
        <taxon>Oceanobacillus</taxon>
    </lineage>
</organism>
<evidence type="ECO:0000256" key="4">
    <source>
        <dbReference type="ARBA" id="ARBA00023239"/>
    </source>
</evidence>
<protein>
    <submittedName>
        <fullName evidence="7">Uncharacterized protein</fullName>
    </submittedName>
</protein>
<dbReference type="Pfam" id="PF07940">
    <property type="entry name" value="Hepar_II_III_C"/>
    <property type="match status" value="1"/>
</dbReference>
<proteinExistence type="predicted"/>
<feature type="domain" description="Heparin-sulfate lyase N-terminal" evidence="6">
    <location>
        <begin position="72"/>
        <end position="329"/>
    </location>
</feature>
<dbReference type="InterPro" id="IPR012480">
    <property type="entry name" value="Hepar_II_III_C"/>
</dbReference>
<dbReference type="OrthoDB" id="7335480at2"/>
<accession>A0A3D8Q1A1</accession>
<dbReference type="Gene3D" id="2.70.98.70">
    <property type="match status" value="1"/>
</dbReference>
<dbReference type="SUPFAM" id="SSF48230">
    <property type="entry name" value="Chondroitin AC/alginate lyase"/>
    <property type="match status" value="1"/>
</dbReference>
<evidence type="ECO:0000313" key="8">
    <source>
        <dbReference type="Proteomes" id="UP000257143"/>
    </source>
</evidence>
<evidence type="ECO:0000259" key="5">
    <source>
        <dbReference type="Pfam" id="PF07940"/>
    </source>
</evidence>
<evidence type="ECO:0000256" key="2">
    <source>
        <dbReference type="ARBA" id="ARBA00022729"/>
    </source>
</evidence>
<dbReference type="AlphaFoldDB" id="A0A3D8Q1A1"/>
<dbReference type="Proteomes" id="UP000257143">
    <property type="component" value="Unassembled WGS sequence"/>
</dbReference>
<evidence type="ECO:0000256" key="1">
    <source>
        <dbReference type="ARBA" id="ARBA00004418"/>
    </source>
</evidence>